<name>A0A2P2PWY6_RHIMU</name>
<dbReference type="AlphaFoldDB" id="A0A2P2PWY6"/>
<dbReference type="EMBL" id="GGEC01078792">
    <property type="protein sequence ID" value="MBX59276.1"/>
    <property type="molecule type" value="Transcribed_RNA"/>
</dbReference>
<sequence length="36" mass="4364">MCITRMHQIFMLHKLNATPLNFYCILTRLAMQIHLF</sequence>
<proteinExistence type="predicted"/>
<reference evidence="1" key="1">
    <citation type="submission" date="2018-02" db="EMBL/GenBank/DDBJ databases">
        <title>Rhizophora mucronata_Transcriptome.</title>
        <authorList>
            <person name="Meera S.P."/>
            <person name="Sreeshan A."/>
            <person name="Augustine A."/>
        </authorList>
    </citation>
    <scope>NUCLEOTIDE SEQUENCE</scope>
    <source>
        <tissue evidence="1">Leaf</tissue>
    </source>
</reference>
<protein>
    <submittedName>
        <fullName evidence="1">Uncharacterized protein</fullName>
    </submittedName>
</protein>
<evidence type="ECO:0000313" key="1">
    <source>
        <dbReference type="EMBL" id="MBX59276.1"/>
    </source>
</evidence>
<accession>A0A2P2PWY6</accession>
<organism evidence="1">
    <name type="scientific">Rhizophora mucronata</name>
    <name type="common">Asiatic mangrove</name>
    <dbReference type="NCBI Taxonomy" id="61149"/>
    <lineage>
        <taxon>Eukaryota</taxon>
        <taxon>Viridiplantae</taxon>
        <taxon>Streptophyta</taxon>
        <taxon>Embryophyta</taxon>
        <taxon>Tracheophyta</taxon>
        <taxon>Spermatophyta</taxon>
        <taxon>Magnoliopsida</taxon>
        <taxon>eudicotyledons</taxon>
        <taxon>Gunneridae</taxon>
        <taxon>Pentapetalae</taxon>
        <taxon>rosids</taxon>
        <taxon>fabids</taxon>
        <taxon>Malpighiales</taxon>
        <taxon>Rhizophoraceae</taxon>
        <taxon>Rhizophora</taxon>
    </lineage>
</organism>